<dbReference type="EMBL" id="JAFDVH010000017">
    <property type="protein sequence ID" value="KAG7462101.1"/>
    <property type="molecule type" value="Genomic_DNA"/>
</dbReference>
<dbReference type="Pfam" id="PF03189">
    <property type="entry name" value="Otopetrin"/>
    <property type="match status" value="3"/>
</dbReference>
<feature type="transmembrane region" description="Helical" evidence="11">
    <location>
        <begin position="166"/>
        <end position="188"/>
    </location>
</feature>
<feature type="transmembrane region" description="Helical" evidence="11">
    <location>
        <begin position="568"/>
        <end position="585"/>
    </location>
</feature>
<evidence type="ECO:0000256" key="6">
    <source>
        <dbReference type="ARBA" id="ARBA00022781"/>
    </source>
</evidence>
<dbReference type="Proteomes" id="UP001046870">
    <property type="component" value="Chromosome 17"/>
</dbReference>
<accession>A0A9D3PM70</accession>
<keyword evidence="7 11" id="KW-1133">Transmembrane helix</keyword>
<feature type="transmembrane region" description="Helical" evidence="11">
    <location>
        <begin position="309"/>
        <end position="334"/>
    </location>
</feature>
<keyword evidence="4" id="KW-1003">Cell membrane</keyword>
<protein>
    <recommendedName>
        <fullName evidence="14">Otopetrin 1</fullName>
    </recommendedName>
</protein>
<evidence type="ECO:0000313" key="12">
    <source>
        <dbReference type="EMBL" id="KAG7462101.1"/>
    </source>
</evidence>
<comment type="caution">
    <text evidence="12">The sequence shown here is derived from an EMBL/GenBank/DDBJ whole genome shotgun (WGS) entry which is preliminary data.</text>
</comment>
<keyword evidence="13" id="KW-1185">Reference proteome</keyword>
<dbReference type="GO" id="GO:0015252">
    <property type="term" value="F:proton channel activity"/>
    <property type="evidence" value="ECO:0007669"/>
    <property type="project" value="InterPro"/>
</dbReference>
<name>A0A9D3PM70_MEGAT</name>
<dbReference type="PANTHER" id="PTHR21522:SF19">
    <property type="entry name" value="PROTON CHANNEL OTOP1"/>
    <property type="match status" value="1"/>
</dbReference>
<sequence>MKDLDITDLSAMVEHGGLDIVCVNTKCRHGSSSSSTPEKGKGRFSRLKVRLTEHYPKKNAEILSAQYGTNLLLCGMALMLAASYHSHSIKEEHLLSFITTVMLLQLLWMLWYIVRKDRQKPSEWEKDAHAGTRWLRGGLTVLAVLSLIMDTFRIGHYVSYKDCVSAALVVYPVVHTLHTISQVHFLWFHIKDVIKTFETFERFGVMHAVFTNLLLWCNAVMSESKHFLSAHNRRLSTLGFVNHTEEWETKDCNCSSTACTVFSNSLYYLYPFNIEYHILVSAMLFVMWKNIGRTIDHQHAKKRPVTRPAVLVVGPILGLVALAGTIGVLVIYIIDFEDVVEIRESDNIMFFSHGIIMLVCMCGASTVGLLIYRADNLPLDSSKIPSRQLDTVLLFGSSVGSWLMAWCSMVASAANRTNWTNFAYSMLLVLEKYAQNVFIIESLYRKEEVAEEPEPAPPTATEIFSVTLSHVPACNGIINRAYENQDITCVSTEIEVEEEGEVYDCPPPPPEEPASVAPSRPETLSWKRQLLKNITLFLFLCNISLWLLPAFGCRPQYESIPEQETFGYIIWTMVLNFAMPLTLFYRMHSVASLFEVFQKV</sequence>
<keyword evidence="6" id="KW-0375">Hydrogen ion transport</keyword>
<evidence type="ECO:0000256" key="4">
    <source>
        <dbReference type="ARBA" id="ARBA00022475"/>
    </source>
</evidence>
<dbReference type="PANTHER" id="PTHR21522">
    <property type="entry name" value="PROTON CHANNEL OTOP"/>
    <property type="match status" value="1"/>
</dbReference>
<feature type="transmembrane region" description="Helical" evidence="11">
    <location>
        <begin position="134"/>
        <end position="154"/>
    </location>
</feature>
<gene>
    <name evidence="12" type="ORF">MATL_G00199080</name>
</gene>
<feature type="transmembrane region" description="Helical" evidence="11">
    <location>
        <begin position="67"/>
        <end position="87"/>
    </location>
</feature>
<evidence type="ECO:0000256" key="9">
    <source>
        <dbReference type="ARBA" id="ARBA00023136"/>
    </source>
</evidence>
<feature type="transmembrane region" description="Helical" evidence="11">
    <location>
        <begin position="200"/>
        <end position="221"/>
    </location>
</feature>
<keyword evidence="8" id="KW-0406">Ion transport</keyword>
<evidence type="ECO:0000256" key="2">
    <source>
        <dbReference type="ARBA" id="ARBA00006513"/>
    </source>
</evidence>
<feature type="transmembrane region" description="Helical" evidence="11">
    <location>
        <begin position="392"/>
        <end position="411"/>
    </location>
</feature>
<comment type="similarity">
    <text evidence="2">Belongs to the otopetrin family.</text>
</comment>
<dbReference type="InterPro" id="IPR004878">
    <property type="entry name" value="Otopetrin"/>
</dbReference>
<dbReference type="AlphaFoldDB" id="A0A9D3PM70"/>
<dbReference type="GO" id="GO:0042472">
    <property type="term" value="P:inner ear morphogenesis"/>
    <property type="evidence" value="ECO:0007669"/>
    <property type="project" value="TreeGrafter"/>
</dbReference>
<feature type="transmembrane region" description="Helical" evidence="11">
    <location>
        <begin position="530"/>
        <end position="548"/>
    </location>
</feature>
<organism evidence="12 13">
    <name type="scientific">Megalops atlanticus</name>
    <name type="common">Tarpon</name>
    <name type="synonym">Clupea gigantea</name>
    <dbReference type="NCBI Taxonomy" id="7932"/>
    <lineage>
        <taxon>Eukaryota</taxon>
        <taxon>Metazoa</taxon>
        <taxon>Chordata</taxon>
        <taxon>Craniata</taxon>
        <taxon>Vertebrata</taxon>
        <taxon>Euteleostomi</taxon>
        <taxon>Actinopterygii</taxon>
        <taxon>Neopterygii</taxon>
        <taxon>Teleostei</taxon>
        <taxon>Elopiformes</taxon>
        <taxon>Megalopidae</taxon>
        <taxon>Megalops</taxon>
    </lineage>
</organism>
<evidence type="ECO:0000313" key="13">
    <source>
        <dbReference type="Proteomes" id="UP001046870"/>
    </source>
</evidence>
<evidence type="ECO:0000256" key="3">
    <source>
        <dbReference type="ARBA" id="ARBA00022448"/>
    </source>
</evidence>
<evidence type="ECO:0000256" key="7">
    <source>
        <dbReference type="ARBA" id="ARBA00022989"/>
    </source>
</evidence>
<proteinExistence type="inferred from homology"/>
<reference evidence="12" key="1">
    <citation type="submission" date="2021-01" db="EMBL/GenBank/DDBJ databases">
        <authorList>
            <person name="Zahm M."/>
            <person name="Roques C."/>
            <person name="Cabau C."/>
            <person name="Klopp C."/>
            <person name="Donnadieu C."/>
            <person name="Jouanno E."/>
            <person name="Lampietro C."/>
            <person name="Louis A."/>
            <person name="Herpin A."/>
            <person name="Echchiki A."/>
            <person name="Berthelot C."/>
            <person name="Parey E."/>
            <person name="Roest-Crollius H."/>
            <person name="Braasch I."/>
            <person name="Postlethwait J."/>
            <person name="Bobe J."/>
            <person name="Montfort J."/>
            <person name="Bouchez O."/>
            <person name="Begum T."/>
            <person name="Mejri S."/>
            <person name="Adams A."/>
            <person name="Chen W.-J."/>
            <person name="Guiguen Y."/>
        </authorList>
    </citation>
    <scope>NUCLEOTIDE SEQUENCE</scope>
    <source>
        <strain evidence="12">YG-15Mar2019-1</strain>
        <tissue evidence="12">Brain</tissue>
    </source>
</reference>
<dbReference type="OrthoDB" id="6429739at2759"/>
<evidence type="ECO:0000256" key="11">
    <source>
        <dbReference type="SAM" id="Phobius"/>
    </source>
</evidence>
<keyword evidence="9 11" id="KW-0472">Membrane</keyword>
<evidence type="ECO:0008006" key="14">
    <source>
        <dbReference type="Google" id="ProtNLM"/>
    </source>
</evidence>
<evidence type="ECO:0000256" key="5">
    <source>
        <dbReference type="ARBA" id="ARBA00022692"/>
    </source>
</evidence>
<feature type="transmembrane region" description="Helical" evidence="11">
    <location>
        <begin position="93"/>
        <end position="114"/>
    </location>
</feature>
<feature type="transmembrane region" description="Helical" evidence="11">
    <location>
        <begin position="267"/>
        <end position="288"/>
    </location>
</feature>
<evidence type="ECO:0000256" key="1">
    <source>
        <dbReference type="ARBA" id="ARBA00004651"/>
    </source>
</evidence>
<keyword evidence="5 11" id="KW-0812">Transmembrane</keyword>
<evidence type="ECO:0000256" key="8">
    <source>
        <dbReference type="ARBA" id="ARBA00023065"/>
    </source>
</evidence>
<feature type="transmembrane region" description="Helical" evidence="11">
    <location>
        <begin position="354"/>
        <end position="372"/>
    </location>
</feature>
<keyword evidence="10" id="KW-0407">Ion channel</keyword>
<comment type="subcellular location">
    <subcellularLocation>
        <location evidence="1">Cell membrane</location>
        <topology evidence="1">Multi-pass membrane protein</topology>
    </subcellularLocation>
</comment>
<dbReference type="GO" id="GO:0005886">
    <property type="term" value="C:plasma membrane"/>
    <property type="evidence" value="ECO:0007669"/>
    <property type="project" value="UniProtKB-SubCell"/>
</dbReference>
<evidence type="ECO:0000256" key="10">
    <source>
        <dbReference type="ARBA" id="ARBA00023303"/>
    </source>
</evidence>
<keyword evidence="3" id="KW-0813">Transport</keyword>